<feature type="domain" description="BRCT" evidence="2">
    <location>
        <begin position="327"/>
        <end position="411"/>
    </location>
</feature>
<sequence length="893" mass="97509">DKLLGMSLNSVIRNSRGESYEYQLFHFLSSKEFAGICSANLPTDAMKYIPAGWVFLGIELSDILQEWLVIEAKGVRMKLEPDLFNASRTLQLGPEELKSETNRFGGWAGRSCMARRSKYLGGDAEKCSNDPQYRLLDLMVCYEKDLSEDYVATKVEFALYLSNYAGEGGLSFVAEPFFDALISIMRVVSTAVTLEDFASNNSGDVWAKGKKFVSLSSNLLSDFSLACKRQVDIAREADPTFPDISHAVIVKVYTNVVTKICNARFGAVEDAYKLRASLKGGAHLSFRGMLFASVEGSKKKSDADDVSEKSASPGTITLPVPGDRTAVGKDFLKGKRIVIYGCYEEIAEIAFIAKAELRSCLESFGAKVGTSLTDSTDYFLAGKGTPPTKVKKAQEKNIRIVNLNRMLRLLRGNLKDFDAMHALHPLDKTSFTDKNYERAVNEAADSAEDAGVEPDADDEDDRRRRALAPLPTNAQAGDRGGGCHRGPDPDAATAAAEEEEEEEARGGRKKRGAGQSPATSHPSATARERKLGDEKKDEVVPGGSTARRISGFAGAPKKSLIGIARRILGVGRQLKLLHPSETIPDEAAPRRLVKPPPKKSTSVLPQHVAARDGPTAGSRATDPPSTHLRVKHSDLGTAPYHAPHHGATTRILRLSPRPRISANLGPRSPEIDSRSGETSRSPGPVGVGAETTAHNFVSGCRGGDDNISTVANGSAFLDSRAREECKRWGAKYEPPSDLKSKENRIGVRSCEEFYGPLNEILKRQYTVEGYEGLLLSPRGKYDEDGAYVCRPCRDSLSMEHTVPPKFAIANGFFCGHLPEEIDGLRFEATEGDRGVKKLTGLFLCKPLDKNKDFEVDEDLIAFEKRLHDLQDRIVFSPAWSLGICSWTGNALHS</sequence>
<feature type="compositionally biased region" description="Basic and acidic residues" evidence="1">
    <location>
        <begin position="526"/>
        <end position="539"/>
    </location>
</feature>
<accession>K0RG10</accession>
<proteinExistence type="predicted"/>
<evidence type="ECO:0000256" key="1">
    <source>
        <dbReference type="SAM" id="MobiDB-lite"/>
    </source>
</evidence>
<dbReference type="OrthoDB" id="100208at2759"/>
<evidence type="ECO:0000313" key="3">
    <source>
        <dbReference type="EMBL" id="EJK51179.1"/>
    </source>
</evidence>
<feature type="compositionally biased region" description="Acidic residues" evidence="1">
    <location>
        <begin position="445"/>
        <end position="460"/>
    </location>
</feature>
<dbReference type="PROSITE" id="PS50172">
    <property type="entry name" value="BRCT"/>
    <property type="match status" value="1"/>
</dbReference>
<protein>
    <recommendedName>
        <fullName evidence="2">BRCT domain-containing protein</fullName>
    </recommendedName>
</protein>
<dbReference type="AlphaFoldDB" id="K0RG10"/>
<dbReference type="InterPro" id="IPR036420">
    <property type="entry name" value="BRCT_dom_sf"/>
</dbReference>
<dbReference type="Proteomes" id="UP000266841">
    <property type="component" value="Unassembled WGS sequence"/>
</dbReference>
<gene>
    <name evidence="3" type="ORF">THAOC_29671</name>
</gene>
<name>K0RG10_THAOC</name>
<keyword evidence="4" id="KW-1185">Reference proteome</keyword>
<comment type="caution">
    <text evidence="3">The sequence shown here is derived from an EMBL/GenBank/DDBJ whole genome shotgun (WGS) entry which is preliminary data.</text>
</comment>
<evidence type="ECO:0000313" key="4">
    <source>
        <dbReference type="Proteomes" id="UP000266841"/>
    </source>
</evidence>
<feature type="region of interest" description="Disordered" evidence="1">
    <location>
        <begin position="585"/>
        <end position="690"/>
    </location>
</feature>
<feature type="non-terminal residue" evidence="3">
    <location>
        <position position="1"/>
    </location>
</feature>
<dbReference type="Pfam" id="PF00533">
    <property type="entry name" value="BRCT"/>
    <property type="match status" value="1"/>
</dbReference>
<dbReference type="EMBL" id="AGNL01042080">
    <property type="protein sequence ID" value="EJK51179.1"/>
    <property type="molecule type" value="Genomic_DNA"/>
</dbReference>
<dbReference type="InterPro" id="IPR001357">
    <property type="entry name" value="BRCT_dom"/>
</dbReference>
<dbReference type="SUPFAM" id="SSF52113">
    <property type="entry name" value="BRCT domain"/>
    <property type="match status" value="1"/>
</dbReference>
<organism evidence="3 4">
    <name type="scientific">Thalassiosira oceanica</name>
    <name type="common">Marine diatom</name>
    <dbReference type="NCBI Taxonomy" id="159749"/>
    <lineage>
        <taxon>Eukaryota</taxon>
        <taxon>Sar</taxon>
        <taxon>Stramenopiles</taxon>
        <taxon>Ochrophyta</taxon>
        <taxon>Bacillariophyta</taxon>
        <taxon>Coscinodiscophyceae</taxon>
        <taxon>Thalassiosirophycidae</taxon>
        <taxon>Thalassiosirales</taxon>
        <taxon>Thalassiosiraceae</taxon>
        <taxon>Thalassiosira</taxon>
    </lineage>
</organism>
<dbReference type="Gene3D" id="3.40.50.10190">
    <property type="entry name" value="BRCT domain"/>
    <property type="match status" value="1"/>
</dbReference>
<feature type="region of interest" description="Disordered" evidence="1">
    <location>
        <begin position="442"/>
        <end position="551"/>
    </location>
</feature>
<reference evidence="3 4" key="1">
    <citation type="journal article" date="2012" name="Genome Biol.">
        <title>Genome and low-iron response of an oceanic diatom adapted to chronic iron limitation.</title>
        <authorList>
            <person name="Lommer M."/>
            <person name="Specht M."/>
            <person name="Roy A.S."/>
            <person name="Kraemer L."/>
            <person name="Andreson R."/>
            <person name="Gutowska M.A."/>
            <person name="Wolf J."/>
            <person name="Bergner S.V."/>
            <person name="Schilhabel M.B."/>
            <person name="Klostermeier U.C."/>
            <person name="Beiko R.G."/>
            <person name="Rosenstiel P."/>
            <person name="Hippler M."/>
            <person name="Laroche J."/>
        </authorList>
    </citation>
    <scope>NUCLEOTIDE SEQUENCE [LARGE SCALE GENOMIC DNA]</scope>
    <source>
        <strain evidence="3 4">CCMP1005</strain>
    </source>
</reference>
<dbReference type="SMART" id="SM00292">
    <property type="entry name" value="BRCT"/>
    <property type="match status" value="1"/>
</dbReference>
<evidence type="ECO:0000259" key="2">
    <source>
        <dbReference type="PROSITE" id="PS50172"/>
    </source>
</evidence>